<keyword evidence="6 12" id="KW-0040">ANK repeat</keyword>
<feature type="transmembrane region" description="Helical" evidence="13">
    <location>
        <begin position="341"/>
        <end position="359"/>
    </location>
</feature>
<protein>
    <recommendedName>
        <fullName evidence="13">Palmitoyltransferase</fullName>
        <ecNumber evidence="13">2.3.1.225</ecNumber>
    </recommendedName>
</protein>
<dbReference type="Proteomes" id="UP001360560">
    <property type="component" value="Unassembled WGS sequence"/>
</dbReference>
<evidence type="ECO:0000313" key="17">
    <source>
        <dbReference type="Proteomes" id="UP001360560"/>
    </source>
</evidence>
<dbReference type="PANTHER" id="PTHR24161:SF85">
    <property type="entry name" value="PALMITOYLTRANSFERASE HIP14"/>
    <property type="match status" value="1"/>
</dbReference>
<dbReference type="PANTHER" id="PTHR24161">
    <property type="entry name" value="ANK_REP_REGION DOMAIN-CONTAINING PROTEIN-RELATED"/>
    <property type="match status" value="1"/>
</dbReference>
<dbReference type="RefSeq" id="XP_064853297.1">
    <property type="nucleotide sequence ID" value="XM_064997225.1"/>
</dbReference>
<feature type="repeat" description="ANK" evidence="12">
    <location>
        <begin position="161"/>
        <end position="193"/>
    </location>
</feature>
<evidence type="ECO:0000256" key="7">
    <source>
        <dbReference type="ARBA" id="ARBA00023136"/>
    </source>
</evidence>
<feature type="transmembrane region" description="Helical" evidence="13">
    <location>
        <begin position="280"/>
        <end position="297"/>
    </location>
</feature>
<feature type="repeat" description="ANK" evidence="12">
    <location>
        <begin position="94"/>
        <end position="126"/>
    </location>
</feature>
<evidence type="ECO:0000256" key="13">
    <source>
        <dbReference type="RuleBase" id="RU079119"/>
    </source>
</evidence>
<comment type="similarity">
    <text evidence="2">Belongs to the DHHC palmitoyltransferase family. AKR/ZDHHC17 subfamily.</text>
</comment>
<dbReference type="InterPro" id="IPR036770">
    <property type="entry name" value="Ankyrin_rpt-contain_sf"/>
</dbReference>
<feature type="transmembrane region" description="Helical" evidence="13">
    <location>
        <begin position="371"/>
        <end position="391"/>
    </location>
</feature>
<dbReference type="GeneID" id="90074276"/>
<feature type="transmembrane region" description="Helical" evidence="13">
    <location>
        <begin position="573"/>
        <end position="595"/>
    </location>
</feature>
<proteinExistence type="inferred from homology"/>
<dbReference type="EMBL" id="BTFZ01000011">
    <property type="protein sequence ID" value="GMM36301.1"/>
    <property type="molecule type" value="Genomic_DNA"/>
</dbReference>
<keyword evidence="13" id="KW-0808">Transferase</keyword>
<comment type="subcellular location">
    <subcellularLocation>
        <location evidence="1">Membrane</location>
        <topology evidence="1">Multi-pass membrane protein</topology>
    </subcellularLocation>
</comment>
<keyword evidence="8" id="KW-0564">Palmitate</keyword>
<dbReference type="GO" id="GO:0019706">
    <property type="term" value="F:protein-cysteine S-palmitoyltransferase activity"/>
    <property type="evidence" value="ECO:0007669"/>
    <property type="project" value="UniProtKB-EC"/>
</dbReference>
<organism evidence="16 17">
    <name type="scientific">Saccharomycopsis crataegensis</name>
    <dbReference type="NCBI Taxonomy" id="43959"/>
    <lineage>
        <taxon>Eukaryota</taxon>
        <taxon>Fungi</taxon>
        <taxon>Dikarya</taxon>
        <taxon>Ascomycota</taxon>
        <taxon>Saccharomycotina</taxon>
        <taxon>Saccharomycetes</taxon>
        <taxon>Saccharomycopsidaceae</taxon>
        <taxon>Saccharomycopsis</taxon>
    </lineage>
</organism>
<comment type="caution">
    <text evidence="16">The sequence shown here is derived from an EMBL/GenBank/DDBJ whole genome shotgun (WGS) entry which is preliminary data.</text>
</comment>
<feature type="transmembrane region" description="Helical" evidence="13">
    <location>
        <begin position="494"/>
        <end position="514"/>
    </location>
</feature>
<evidence type="ECO:0000256" key="1">
    <source>
        <dbReference type="ARBA" id="ARBA00004141"/>
    </source>
</evidence>
<evidence type="ECO:0000259" key="15">
    <source>
        <dbReference type="Pfam" id="PF01529"/>
    </source>
</evidence>
<dbReference type="InterPro" id="IPR002110">
    <property type="entry name" value="Ankyrin_rpt"/>
</dbReference>
<keyword evidence="7 13" id="KW-0472">Membrane</keyword>
<comment type="domain">
    <text evidence="13">The DHHC domain is required for palmitoyltransferase activity.</text>
</comment>
<evidence type="ECO:0000256" key="12">
    <source>
        <dbReference type="PROSITE-ProRule" id="PRU00023"/>
    </source>
</evidence>
<comment type="catalytic activity">
    <reaction evidence="11 13">
        <text>L-cysteinyl-[protein] + hexadecanoyl-CoA = S-hexadecanoyl-L-cysteinyl-[protein] + CoA</text>
        <dbReference type="Rhea" id="RHEA:36683"/>
        <dbReference type="Rhea" id="RHEA-COMP:10131"/>
        <dbReference type="Rhea" id="RHEA-COMP:11032"/>
        <dbReference type="ChEBI" id="CHEBI:29950"/>
        <dbReference type="ChEBI" id="CHEBI:57287"/>
        <dbReference type="ChEBI" id="CHEBI:57379"/>
        <dbReference type="ChEBI" id="CHEBI:74151"/>
        <dbReference type="EC" id="2.3.1.225"/>
    </reaction>
</comment>
<evidence type="ECO:0000256" key="6">
    <source>
        <dbReference type="ARBA" id="ARBA00023043"/>
    </source>
</evidence>
<dbReference type="Gene3D" id="1.25.40.20">
    <property type="entry name" value="Ankyrin repeat-containing domain"/>
    <property type="match status" value="1"/>
</dbReference>
<gene>
    <name evidence="16" type="ORF">DASC09_036260</name>
</gene>
<feature type="transmembrane region" description="Helical" evidence="13">
    <location>
        <begin position="303"/>
        <end position="321"/>
    </location>
</feature>
<evidence type="ECO:0000256" key="3">
    <source>
        <dbReference type="ARBA" id="ARBA00022692"/>
    </source>
</evidence>
<feature type="compositionally biased region" description="Polar residues" evidence="14">
    <location>
        <begin position="639"/>
        <end position="651"/>
    </location>
</feature>
<keyword evidence="5 13" id="KW-1133">Transmembrane helix</keyword>
<evidence type="ECO:0000256" key="2">
    <source>
        <dbReference type="ARBA" id="ARBA00010104"/>
    </source>
</evidence>
<evidence type="ECO:0000313" key="16">
    <source>
        <dbReference type="EMBL" id="GMM36301.1"/>
    </source>
</evidence>
<dbReference type="Pfam" id="PF01529">
    <property type="entry name" value="DHHC"/>
    <property type="match status" value="1"/>
</dbReference>
<feature type="region of interest" description="Disordered" evidence="14">
    <location>
        <begin position="639"/>
        <end position="678"/>
    </location>
</feature>
<dbReference type="PROSITE" id="PS50297">
    <property type="entry name" value="ANK_REP_REGION"/>
    <property type="match status" value="2"/>
</dbReference>
<name>A0AAV5QP04_9ASCO</name>
<keyword evidence="4" id="KW-0677">Repeat</keyword>
<keyword evidence="9" id="KW-0449">Lipoprotein</keyword>
<evidence type="ECO:0000256" key="4">
    <source>
        <dbReference type="ARBA" id="ARBA00022737"/>
    </source>
</evidence>
<keyword evidence="17" id="KW-1185">Reference proteome</keyword>
<feature type="domain" description="Palmitoyltransferase DHHC" evidence="15">
    <location>
        <begin position="446"/>
        <end position="610"/>
    </location>
</feature>
<dbReference type="PROSITE" id="PS50216">
    <property type="entry name" value="DHHC"/>
    <property type="match status" value="1"/>
</dbReference>
<dbReference type="PROSITE" id="PS50088">
    <property type="entry name" value="ANK_REPEAT"/>
    <property type="match status" value="4"/>
</dbReference>
<dbReference type="SMART" id="SM00248">
    <property type="entry name" value="ANK"/>
    <property type="match status" value="7"/>
</dbReference>
<evidence type="ECO:0000256" key="10">
    <source>
        <dbReference type="ARBA" id="ARBA00023315"/>
    </source>
</evidence>
<feature type="repeat" description="ANK" evidence="12">
    <location>
        <begin position="60"/>
        <end position="92"/>
    </location>
</feature>
<evidence type="ECO:0000256" key="8">
    <source>
        <dbReference type="ARBA" id="ARBA00023139"/>
    </source>
</evidence>
<sequence>MSPGHERTTSVLTLNNQQMNIGTQEDLIQRYILACQNGDFATVKDLLDNNLVTVNDHLEDNVSGLHWASINNRLSICRYLVSKNADVNYQGGDLNATPLHWACRYGLVYIVDFLIQNGADATLCDGQGFNALHLSVHSSNIMLVVYILMMADIDIDSIDPNERTALHWAAYQGDALSVEVLLKFGANVNRIDNTGFTPLHWALIKANSLCLSNLVKSNGNGGACNIFATTNDGKTAFDIAIDMDSSKIFQEVLKECGKDSDGNDVKVPDLFLKNKKLPKVITFLVPYVVVGLSLEFFSDYYSLWQTLLFDSALFVMSHFFLSKLILPSYIHDKKRFFKSPLLAGIFSSVTVWVIINWFVYVLPNTLDDHGIANICFSILASSVVFCFYKCLSLNPGTIKPLPIKMKSNIDNGESFSDDDSTLVDADEKIRGAVISGIKDLLKNGKFDSKNFCIHTFVRRPLRSKYSEFSQALVARFDHFCPWIYNDIGLRNHKIFIFFVMSLEAAIILFAYLSINHFNHVSNLAVHYVYSNDDHTMKTVKRPPHTPFQVYNPVSDNDCTILTSSWCNGYSDSLPLFILNVFCIFQGLWILILLLVQFFQISKNLTTFEAAALNKPQNNYYYSPVPIELLTELENPSNNYSNGHSSIDNTTLEGNKSEDSGSDGNSSGNKNKSEAGHEPPDIFKLENHKGFFMALLKLIGITQFIFTFKNKNRLRASSFNFGFKVNCMEFWCLGNTSKSKYNIRNFFRIPAQDNGETYIGDQIVDYYKLYDYPIRRMSYKELV</sequence>
<dbReference type="GO" id="GO:0016020">
    <property type="term" value="C:membrane"/>
    <property type="evidence" value="ECO:0007669"/>
    <property type="project" value="UniProtKB-SubCell"/>
</dbReference>
<evidence type="ECO:0000256" key="14">
    <source>
        <dbReference type="SAM" id="MobiDB-lite"/>
    </source>
</evidence>
<evidence type="ECO:0000256" key="11">
    <source>
        <dbReference type="ARBA" id="ARBA00048048"/>
    </source>
</evidence>
<dbReference type="InterPro" id="IPR001594">
    <property type="entry name" value="Palmitoyltrfase_DHHC"/>
</dbReference>
<accession>A0AAV5QP04</accession>
<dbReference type="EC" id="2.3.1.225" evidence="13"/>
<dbReference type="AlphaFoldDB" id="A0AAV5QP04"/>
<reference evidence="16 17" key="1">
    <citation type="journal article" date="2023" name="Elife">
        <title>Identification of key yeast species and microbe-microbe interactions impacting larval growth of Drosophila in the wild.</title>
        <authorList>
            <person name="Mure A."/>
            <person name="Sugiura Y."/>
            <person name="Maeda R."/>
            <person name="Honda K."/>
            <person name="Sakurai N."/>
            <person name="Takahashi Y."/>
            <person name="Watada M."/>
            <person name="Katoh T."/>
            <person name="Gotoh A."/>
            <person name="Gotoh Y."/>
            <person name="Taniguchi I."/>
            <person name="Nakamura K."/>
            <person name="Hayashi T."/>
            <person name="Katayama T."/>
            <person name="Uemura T."/>
            <person name="Hattori Y."/>
        </authorList>
    </citation>
    <scope>NUCLEOTIDE SEQUENCE [LARGE SCALE GENOMIC DNA]</scope>
    <source>
        <strain evidence="16 17">SC-9</strain>
    </source>
</reference>
<dbReference type="SUPFAM" id="SSF48403">
    <property type="entry name" value="Ankyrin repeat"/>
    <property type="match status" value="1"/>
</dbReference>
<dbReference type="Pfam" id="PF12796">
    <property type="entry name" value="Ank_2"/>
    <property type="match status" value="2"/>
</dbReference>
<feature type="repeat" description="ANK" evidence="12">
    <location>
        <begin position="127"/>
        <end position="160"/>
    </location>
</feature>
<evidence type="ECO:0000256" key="9">
    <source>
        <dbReference type="ARBA" id="ARBA00023288"/>
    </source>
</evidence>
<evidence type="ECO:0000256" key="5">
    <source>
        <dbReference type="ARBA" id="ARBA00022989"/>
    </source>
</evidence>
<keyword evidence="10 13" id="KW-0012">Acyltransferase</keyword>
<keyword evidence="3 13" id="KW-0812">Transmembrane</keyword>